<protein>
    <submittedName>
        <fullName evidence="1">Uncharacterized protein</fullName>
    </submittedName>
</protein>
<accession>A0A1H6JG67</accession>
<organism evidence="1 2">
    <name type="scientific">Bathymodiolus azoricus thioautotrophic gill symbiont</name>
    <dbReference type="NCBI Taxonomy" id="235205"/>
    <lineage>
        <taxon>Bacteria</taxon>
        <taxon>Pseudomonadati</taxon>
        <taxon>Pseudomonadota</taxon>
        <taxon>Gammaproteobacteria</taxon>
        <taxon>sulfur-oxidizing symbionts</taxon>
    </lineage>
</organism>
<proteinExistence type="predicted"/>
<dbReference type="EMBL" id="CDSC02000015">
    <property type="protein sequence ID" value="SEH58079.1"/>
    <property type="molecule type" value="Genomic_DNA"/>
</dbReference>
<gene>
    <name evidence="1" type="ORF">BAZSYMA_ACONTIG20046_0</name>
</gene>
<name>A0A1H6JG67_9GAMM</name>
<reference evidence="2" key="1">
    <citation type="submission" date="2016-06" db="EMBL/GenBank/DDBJ databases">
        <authorList>
            <person name="Petersen J."/>
            <person name="Sayavedra L."/>
        </authorList>
    </citation>
    <scope>NUCLEOTIDE SEQUENCE [LARGE SCALE GENOMIC DNA]</scope>
    <source>
        <strain evidence="2">BazSymA</strain>
    </source>
</reference>
<dbReference type="Proteomes" id="UP000198988">
    <property type="component" value="Unassembled WGS sequence"/>
</dbReference>
<evidence type="ECO:0000313" key="1">
    <source>
        <dbReference type="EMBL" id="SEH58079.1"/>
    </source>
</evidence>
<evidence type="ECO:0000313" key="2">
    <source>
        <dbReference type="Proteomes" id="UP000198988"/>
    </source>
</evidence>
<sequence>MSCKKSVGPADFRTAGQGNNLMKTRQFYHERMPCPHIF</sequence>
<dbReference type="AlphaFoldDB" id="A0A1H6JG67"/>